<dbReference type="PROSITE" id="PS51154">
    <property type="entry name" value="MACRO"/>
    <property type="match status" value="1"/>
</dbReference>
<name>A0A852XET9_9MICO</name>
<evidence type="ECO:0000259" key="1">
    <source>
        <dbReference type="PROSITE" id="PS51154"/>
    </source>
</evidence>
<dbReference type="SMART" id="SM00506">
    <property type="entry name" value="A1pp"/>
    <property type="match status" value="1"/>
</dbReference>
<dbReference type="InterPro" id="IPR043472">
    <property type="entry name" value="Macro_dom-like"/>
</dbReference>
<dbReference type="Gene3D" id="3.40.220.10">
    <property type="entry name" value="Leucine Aminopeptidase, subunit E, domain 1"/>
    <property type="match status" value="1"/>
</dbReference>
<protein>
    <submittedName>
        <fullName evidence="2">O-acetyl-ADP-ribose deacetylase (Regulator of RNase III)</fullName>
    </submittedName>
</protein>
<comment type="caution">
    <text evidence="2">The sequence shown here is derived from an EMBL/GenBank/DDBJ whole genome shotgun (WGS) entry which is preliminary data.</text>
</comment>
<dbReference type="Pfam" id="PF01661">
    <property type="entry name" value="Macro"/>
    <property type="match status" value="1"/>
</dbReference>
<proteinExistence type="predicted"/>
<dbReference type="InterPro" id="IPR002589">
    <property type="entry name" value="Macro_dom"/>
</dbReference>
<dbReference type="Proteomes" id="UP000592181">
    <property type="component" value="Unassembled WGS sequence"/>
</dbReference>
<reference evidence="2 3" key="1">
    <citation type="submission" date="2020-07" db="EMBL/GenBank/DDBJ databases">
        <title>Sequencing the genomes of 1000 actinobacteria strains.</title>
        <authorList>
            <person name="Klenk H.-P."/>
        </authorList>
    </citation>
    <scope>NUCLEOTIDE SEQUENCE [LARGE SCALE GENOMIC DNA]</scope>
    <source>
        <strain evidence="2 3">DSM 24723</strain>
    </source>
</reference>
<dbReference type="AlphaFoldDB" id="A0A852XET9"/>
<dbReference type="PANTHER" id="PTHR11106:SF27">
    <property type="entry name" value="MACRO DOMAIN-CONTAINING PROTEIN"/>
    <property type="match status" value="1"/>
</dbReference>
<sequence length="172" mass="17973">MATIEAVRGDITTQRVDAIVNAASTALLGGGGVDGAIHRAAGPRLLAECRELRRTRLPDGLPTGQAVATGGHGLPARWVIHTVGPDRRAGQDDPALLASAFRTSLGVAAEVGARTVALPAISAGIFGWGREEVARAAAETVHEHTPETLLLVRFVLFSEELLASFRDALDLD</sequence>
<organism evidence="2 3">
    <name type="scientific">Janibacter alkaliphilus</name>
    <dbReference type="NCBI Taxonomy" id="1069963"/>
    <lineage>
        <taxon>Bacteria</taxon>
        <taxon>Bacillati</taxon>
        <taxon>Actinomycetota</taxon>
        <taxon>Actinomycetes</taxon>
        <taxon>Micrococcales</taxon>
        <taxon>Intrasporangiaceae</taxon>
        <taxon>Janibacter</taxon>
    </lineage>
</organism>
<evidence type="ECO:0000313" key="3">
    <source>
        <dbReference type="Proteomes" id="UP000592181"/>
    </source>
</evidence>
<dbReference type="PANTHER" id="PTHR11106">
    <property type="entry name" value="GANGLIOSIDE INDUCED DIFFERENTIATION ASSOCIATED PROTEIN 2-RELATED"/>
    <property type="match status" value="1"/>
</dbReference>
<dbReference type="NCBIfam" id="NF001664">
    <property type="entry name" value="PRK00431.1-6"/>
    <property type="match status" value="1"/>
</dbReference>
<evidence type="ECO:0000313" key="2">
    <source>
        <dbReference type="EMBL" id="NYG37035.1"/>
    </source>
</evidence>
<gene>
    <name evidence="2" type="ORF">BJY28_001504</name>
</gene>
<dbReference type="RefSeq" id="WP_179462466.1">
    <property type="nucleotide sequence ID" value="NZ_JACBZX010000001.1"/>
</dbReference>
<accession>A0A852XET9</accession>
<dbReference type="EMBL" id="JACBZX010000001">
    <property type="protein sequence ID" value="NYG37035.1"/>
    <property type="molecule type" value="Genomic_DNA"/>
</dbReference>
<feature type="domain" description="Macro" evidence="1">
    <location>
        <begin position="1"/>
        <end position="172"/>
    </location>
</feature>
<dbReference type="SUPFAM" id="SSF52949">
    <property type="entry name" value="Macro domain-like"/>
    <property type="match status" value="1"/>
</dbReference>
<keyword evidence="3" id="KW-1185">Reference proteome</keyword>